<dbReference type="PRINTS" id="PR00080">
    <property type="entry name" value="SDRFAMILY"/>
</dbReference>
<dbReference type="InterPro" id="IPR020904">
    <property type="entry name" value="Sc_DH/Rdtase_CS"/>
</dbReference>
<comment type="caution">
    <text evidence="5">The sequence shown here is derived from an EMBL/GenBank/DDBJ whole genome shotgun (WGS) entry which is preliminary data.</text>
</comment>
<dbReference type="InParanoid" id="A0A4R5DUL6"/>
<keyword evidence="2" id="KW-0560">Oxidoreductase</keyword>
<dbReference type="EMBL" id="SMKZ01000001">
    <property type="protein sequence ID" value="TDE16020.1"/>
    <property type="molecule type" value="Genomic_DNA"/>
</dbReference>
<dbReference type="InterPro" id="IPR057326">
    <property type="entry name" value="KR_dom"/>
</dbReference>
<dbReference type="SUPFAM" id="SSF51735">
    <property type="entry name" value="NAD(P)-binding Rossmann-fold domains"/>
    <property type="match status" value="1"/>
</dbReference>
<keyword evidence="6" id="KW-1185">Reference proteome</keyword>
<evidence type="ECO:0000256" key="3">
    <source>
        <dbReference type="ARBA" id="ARBA00023027"/>
    </source>
</evidence>
<name>A0A4R5DUL6_9ACTN</name>
<dbReference type="PANTHER" id="PTHR24321">
    <property type="entry name" value="DEHYDROGENASES, SHORT CHAIN"/>
    <property type="match status" value="1"/>
</dbReference>
<dbReference type="Pfam" id="PF13561">
    <property type="entry name" value="adh_short_C2"/>
    <property type="match status" value="1"/>
</dbReference>
<protein>
    <submittedName>
        <fullName evidence="5">SDR family oxidoreductase</fullName>
    </submittedName>
</protein>
<accession>A0A4R5DUL6</accession>
<evidence type="ECO:0000256" key="1">
    <source>
        <dbReference type="ARBA" id="ARBA00006484"/>
    </source>
</evidence>
<evidence type="ECO:0000313" key="6">
    <source>
        <dbReference type="Proteomes" id="UP000294739"/>
    </source>
</evidence>
<evidence type="ECO:0000256" key="2">
    <source>
        <dbReference type="ARBA" id="ARBA00023002"/>
    </source>
</evidence>
<dbReference type="NCBIfam" id="NF005559">
    <property type="entry name" value="PRK07231.1"/>
    <property type="match status" value="1"/>
</dbReference>
<dbReference type="OrthoDB" id="9804774at2"/>
<dbReference type="RefSeq" id="WP_131890297.1">
    <property type="nucleotide sequence ID" value="NZ_SMKZ01000001.1"/>
</dbReference>
<reference evidence="5 6" key="1">
    <citation type="submission" date="2019-03" db="EMBL/GenBank/DDBJ databases">
        <title>Draft genome sequences of novel Actinobacteria.</title>
        <authorList>
            <person name="Sahin N."/>
            <person name="Ay H."/>
            <person name="Saygin H."/>
        </authorList>
    </citation>
    <scope>NUCLEOTIDE SEQUENCE [LARGE SCALE GENOMIC DNA]</scope>
    <source>
        <strain evidence="5 6">5K138</strain>
    </source>
</reference>
<dbReference type="PROSITE" id="PS00061">
    <property type="entry name" value="ADH_SHORT"/>
    <property type="match status" value="1"/>
</dbReference>
<dbReference type="InterPro" id="IPR002347">
    <property type="entry name" value="SDR_fam"/>
</dbReference>
<keyword evidence="3" id="KW-0520">NAD</keyword>
<gene>
    <name evidence="5" type="ORF">E1269_01685</name>
</gene>
<proteinExistence type="inferred from homology"/>
<feature type="domain" description="Ketoreductase" evidence="4">
    <location>
        <begin position="10"/>
        <end position="194"/>
    </location>
</feature>
<dbReference type="FunCoup" id="A0A4R5DUL6">
    <property type="interactions" value="214"/>
</dbReference>
<evidence type="ECO:0000313" key="5">
    <source>
        <dbReference type="EMBL" id="TDE16020.1"/>
    </source>
</evidence>
<dbReference type="GO" id="GO:0016491">
    <property type="term" value="F:oxidoreductase activity"/>
    <property type="evidence" value="ECO:0007669"/>
    <property type="project" value="UniProtKB-KW"/>
</dbReference>
<dbReference type="SMART" id="SM00822">
    <property type="entry name" value="PKS_KR"/>
    <property type="match status" value="1"/>
</dbReference>
<evidence type="ECO:0000259" key="4">
    <source>
        <dbReference type="SMART" id="SM00822"/>
    </source>
</evidence>
<dbReference type="Proteomes" id="UP000294739">
    <property type="component" value="Unassembled WGS sequence"/>
</dbReference>
<dbReference type="InterPro" id="IPR036291">
    <property type="entry name" value="NAD(P)-bd_dom_sf"/>
</dbReference>
<sequence>MSVAVDLRGRRALITGGAGGLGLACSRLLAAAGARVAVCDLPGEPVKAAVEELGDAAVGIEADLTGAGEPARAVHEATGVLGGLDILVNCAGIMETTPMAQVSEESWRRIMDVNLTATFLVTQAAANAMAEHGGAVVTLASVAGRSGRPNAVHYAASKAALLSMTKSAALAYGPAVRVNAVCPGVFHTPMWDGIIADRGKAFGPGAGEAYLREVTAAAPLRREGRPDELAAVVLFLVSDLASYVTGQAVNVDGGLEMH</sequence>
<dbReference type="AlphaFoldDB" id="A0A4R5DUL6"/>
<dbReference type="FunFam" id="3.40.50.720:FF:000084">
    <property type="entry name" value="Short-chain dehydrogenase reductase"/>
    <property type="match status" value="1"/>
</dbReference>
<dbReference type="Gene3D" id="3.40.50.720">
    <property type="entry name" value="NAD(P)-binding Rossmann-like Domain"/>
    <property type="match status" value="1"/>
</dbReference>
<dbReference type="PANTHER" id="PTHR24321:SF8">
    <property type="entry name" value="ESTRADIOL 17-BETA-DEHYDROGENASE 8-RELATED"/>
    <property type="match status" value="1"/>
</dbReference>
<organism evidence="5 6">
    <name type="scientific">Jiangella asiatica</name>
    <dbReference type="NCBI Taxonomy" id="2530372"/>
    <lineage>
        <taxon>Bacteria</taxon>
        <taxon>Bacillati</taxon>
        <taxon>Actinomycetota</taxon>
        <taxon>Actinomycetes</taxon>
        <taxon>Jiangellales</taxon>
        <taxon>Jiangellaceae</taxon>
        <taxon>Jiangella</taxon>
    </lineage>
</organism>
<comment type="similarity">
    <text evidence="1">Belongs to the short-chain dehydrogenases/reductases (SDR) family.</text>
</comment>
<dbReference type="PRINTS" id="PR00081">
    <property type="entry name" value="GDHRDH"/>
</dbReference>